<dbReference type="InterPro" id="IPR036942">
    <property type="entry name" value="Beta-barrel_TonB_sf"/>
</dbReference>
<feature type="chain" id="PRO_5012516394" description="Outer membrane protein beta-barrel domain-containing protein" evidence="5">
    <location>
        <begin position="20"/>
        <end position="907"/>
    </location>
</feature>
<dbReference type="RefSeq" id="WP_098192975.1">
    <property type="nucleotide sequence ID" value="NZ_CP023777.1"/>
</dbReference>
<protein>
    <recommendedName>
        <fullName evidence="6">Outer membrane protein beta-barrel domain-containing protein</fullName>
    </recommendedName>
</protein>
<dbReference type="KEGG" id="cbae:COR50_04995"/>
<feature type="region of interest" description="Disordered" evidence="4">
    <location>
        <begin position="888"/>
        <end position="907"/>
    </location>
</feature>
<dbReference type="Proteomes" id="UP000220133">
    <property type="component" value="Chromosome"/>
</dbReference>
<evidence type="ECO:0000313" key="8">
    <source>
        <dbReference type="Proteomes" id="UP000220133"/>
    </source>
</evidence>
<evidence type="ECO:0000256" key="5">
    <source>
        <dbReference type="SAM" id="SignalP"/>
    </source>
</evidence>
<evidence type="ECO:0000256" key="3">
    <source>
        <dbReference type="ARBA" id="ARBA00023237"/>
    </source>
</evidence>
<dbReference type="Pfam" id="PF14905">
    <property type="entry name" value="OMP_b-brl_3"/>
    <property type="match status" value="1"/>
</dbReference>
<dbReference type="SUPFAM" id="SSF49464">
    <property type="entry name" value="Carboxypeptidase regulatory domain-like"/>
    <property type="match status" value="1"/>
</dbReference>
<proteinExistence type="predicted"/>
<keyword evidence="5" id="KW-0732">Signal</keyword>
<evidence type="ECO:0000256" key="2">
    <source>
        <dbReference type="ARBA" id="ARBA00023136"/>
    </source>
</evidence>
<dbReference type="AlphaFoldDB" id="A0A291QRL9"/>
<evidence type="ECO:0000259" key="6">
    <source>
        <dbReference type="Pfam" id="PF14905"/>
    </source>
</evidence>
<gene>
    <name evidence="7" type="ORF">COR50_04995</name>
</gene>
<evidence type="ECO:0000256" key="1">
    <source>
        <dbReference type="ARBA" id="ARBA00004442"/>
    </source>
</evidence>
<evidence type="ECO:0000313" key="7">
    <source>
        <dbReference type="EMBL" id="ATL46587.1"/>
    </source>
</evidence>
<dbReference type="Pfam" id="PF13715">
    <property type="entry name" value="CarbopepD_reg_2"/>
    <property type="match status" value="1"/>
</dbReference>
<dbReference type="InterPro" id="IPR041700">
    <property type="entry name" value="OMP_b-brl_3"/>
</dbReference>
<accession>A0A291QRL9</accession>
<keyword evidence="8" id="KW-1185">Reference proteome</keyword>
<dbReference type="GO" id="GO:0009279">
    <property type="term" value="C:cell outer membrane"/>
    <property type="evidence" value="ECO:0007669"/>
    <property type="project" value="UniProtKB-SubCell"/>
</dbReference>
<comment type="subcellular location">
    <subcellularLocation>
        <location evidence="1">Cell outer membrane</location>
    </subcellularLocation>
</comment>
<evidence type="ECO:0000256" key="4">
    <source>
        <dbReference type="SAM" id="MobiDB-lite"/>
    </source>
</evidence>
<dbReference type="EMBL" id="CP023777">
    <property type="protein sequence ID" value="ATL46587.1"/>
    <property type="molecule type" value="Genomic_DNA"/>
</dbReference>
<dbReference type="InterPro" id="IPR008969">
    <property type="entry name" value="CarboxyPept-like_regulatory"/>
</dbReference>
<reference evidence="7 8" key="1">
    <citation type="submission" date="2017-10" db="EMBL/GenBank/DDBJ databases">
        <title>Paenichitinophaga pekingensis gen. nov., sp. nov., isolated from activated sludge.</title>
        <authorList>
            <person name="Jin D."/>
            <person name="Kong X."/>
            <person name="Deng Y."/>
            <person name="Bai Z."/>
        </authorList>
    </citation>
    <scope>NUCLEOTIDE SEQUENCE [LARGE SCALE GENOMIC DNA]</scope>
    <source>
        <strain evidence="7 8">13</strain>
    </source>
</reference>
<keyword evidence="3" id="KW-0998">Cell outer membrane</keyword>
<sequence length="907" mass="101392">MKSLVVFLAIIFVSLSASSQQREVRVSGRVLDSASREALPGATVVLLLKKDASVLQHVLTSEDGYFNLNFNYSDTSAIKVMFMGYNVYETPLAISDTTRKVALGNIMLGVKNIQLGGVEIVQQIPPIVVKKDTVEFNAGSFKTAPNAALEELLKKLPGLEVNPDGTFTFNGEKLTSILVDGKPFFTDDIQELAKILPAEIVDKVQMIDKKSQQAEDSGVQDGQRLKALNLVIKKDKKKGTFGSVGIAGGDEKRYNVNANLNLFSGDKQISLIGGTNNVNPNNFGNTSPGILKNTNYMVNYSDQLTKKLRVNGGYAYSKNFNQYGSESLKEYISVDSTKYNASSRVSENNRVNHRFSLNFEYEIDSTQTLKFKPSFSFGDGTGRSINNFQISSISNTIRNQGTDLTSNNNKTTQGAANLLYRKKFRQQGRIFTASVDWSGNNTEGTGLLENNRLLLDSTNQVKLDSTRQQNQNNSNSSNLSLRLTYVQPLKNDFFLESQYSYDTRATETDRGTYNWSKESEGYTDKVDSLSNNYHNLTNVHRAGLNIRKSLDKTDFTLGLKLQYNDLSSDNITKDTVSQQHTLNFSPLAMANFDLGNNRRLNITYNGNTMQPSLEQLQPVIDRSNSLYIQTGNPDLKPSFTHAMNLSYNAFNLDKQTGIFLGLSGTATMNKIVNRTTFDETGVQYSKPENVNGSFNLNGYVTNTFYFKKLKTRINARTNSAYSRNVSFLNGEKNFTNNLSVGENLSINLLIEEKLELNGSVNATWNQANYSLQPDNNQNYLSYGAQFTADVTLPWEIHLGSSVKYMATSGQARGFDQNNTLLNGYIYKNILKGNQGELKFSAYDILNQNTSVRRITNENYLEDVRTDVLKRYFMLSFVYYIRRFNGKSMTGSGPRVRRSAGATSIRSY</sequence>
<feature type="signal peptide" evidence="5">
    <location>
        <begin position="1"/>
        <end position="19"/>
    </location>
</feature>
<organism evidence="7 8">
    <name type="scientific">Chitinophaga caeni</name>
    <dbReference type="NCBI Taxonomy" id="2029983"/>
    <lineage>
        <taxon>Bacteria</taxon>
        <taxon>Pseudomonadati</taxon>
        <taxon>Bacteroidota</taxon>
        <taxon>Chitinophagia</taxon>
        <taxon>Chitinophagales</taxon>
        <taxon>Chitinophagaceae</taxon>
        <taxon>Chitinophaga</taxon>
    </lineage>
</organism>
<dbReference type="Gene3D" id="2.40.170.20">
    <property type="entry name" value="TonB-dependent receptor, beta-barrel domain"/>
    <property type="match status" value="1"/>
</dbReference>
<keyword evidence="2" id="KW-0472">Membrane</keyword>
<dbReference type="OrthoDB" id="606930at2"/>
<feature type="domain" description="Outer membrane protein beta-barrel" evidence="6">
    <location>
        <begin position="422"/>
        <end position="722"/>
    </location>
</feature>
<name>A0A291QRL9_9BACT</name>
<dbReference type="SUPFAM" id="SSF56935">
    <property type="entry name" value="Porins"/>
    <property type="match status" value="1"/>
</dbReference>